<dbReference type="GO" id="GO:0005524">
    <property type="term" value="F:ATP binding"/>
    <property type="evidence" value="ECO:0007669"/>
    <property type="project" value="UniProtKB-KW"/>
</dbReference>
<evidence type="ECO:0000313" key="16">
    <source>
        <dbReference type="Proteomes" id="UP000245539"/>
    </source>
</evidence>
<keyword evidence="10" id="KW-0067">ATP-binding</keyword>
<dbReference type="InterPro" id="IPR003594">
    <property type="entry name" value="HATPase_dom"/>
</dbReference>
<evidence type="ECO:0000256" key="13">
    <source>
        <dbReference type="SAM" id="Coils"/>
    </source>
</evidence>
<dbReference type="Pfam" id="PF00512">
    <property type="entry name" value="HisKA"/>
    <property type="match status" value="1"/>
</dbReference>
<accession>A0A317CAA7</accession>
<dbReference type="GO" id="GO:0000155">
    <property type="term" value="F:phosphorelay sensor kinase activity"/>
    <property type="evidence" value="ECO:0007669"/>
    <property type="project" value="InterPro"/>
</dbReference>
<protein>
    <recommendedName>
        <fullName evidence="3">histidine kinase</fullName>
        <ecNumber evidence="3">2.7.13.3</ecNumber>
    </recommendedName>
</protein>
<evidence type="ECO:0000259" key="14">
    <source>
        <dbReference type="PROSITE" id="PS50109"/>
    </source>
</evidence>
<dbReference type="InterPro" id="IPR036890">
    <property type="entry name" value="HATPase_C_sf"/>
</dbReference>
<keyword evidence="6" id="KW-0808">Transferase</keyword>
<evidence type="ECO:0000256" key="6">
    <source>
        <dbReference type="ARBA" id="ARBA00022679"/>
    </source>
</evidence>
<dbReference type="InterPro" id="IPR017055">
    <property type="entry name" value="Sig_transdc_His_kinase_DctB"/>
</dbReference>
<dbReference type="PANTHER" id="PTHR43065:SF46">
    <property type="entry name" value="C4-DICARBOXYLATE TRANSPORT SENSOR PROTEIN DCTB"/>
    <property type="match status" value="1"/>
</dbReference>
<evidence type="ECO:0000313" key="15">
    <source>
        <dbReference type="EMBL" id="PWQ95625.1"/>
    </source>
</evidence>
<feature type="domain" description="Histidine kinase" evidence="14">
    <location>
        <begin position="366"/>
        <end position="579"/>
    </location>
</feature>
<keyword evidence="9" id="KW-0418">Kinase</keyword>
<dbReference type="Proteomes" id="UP000245539">
    <property type="component" value="Unassembled WGS sequence"/>
</dbReference>
<keyword evidence="13" id="KW-0175">Coiled coil</keyword>
<dbReference type="AlphaFoldDB" id="A0A317CAA7"/>
<evidence type="ECO:0000256" key="5">
    <source>
        <dbReference type="ARBA" id="ARBA00022553"/>
    </source>
</evidence>
<dbReference type="EMBL" id="QGKM01000043">
    <property type="protein sequence ID" value="PWQ95625.1"/>
    <property type="molecule type" value="Genomic_DNA"/>
</dbReference>
<sequence>MQAFKDSRALQLIAALTVLLALVLAHLFLRGYYLEQQSARQNERVEVYRSSLFATLSRHDYLPGVLSKNDALFEKAFEQPEQASAVLESVRSASQADFIYIMAADGTTIASSNWDHEESFVGENYGFRPYFSRAVEQGSGDFFGIGATTRIAGYFVSARYPETGPVKAVTAVKVNSSTLDKNWKGSEAEVFVSDKNGIVILSSSPKWRYKSLRPITQQQREEIRKQRQFGNETLAPLGLKESGEGQLLVTIQNTQYLQTTADIGKMGWELHYLVPYSVVQSQLVSFWSKAIIIALMAIAALLLIRMINAHNALRDSQGESSKLRELNRSLEHEIIERKQVEAALRKAETDLRRTSKLTAMGQLSASITHELGQPLSAMRTYIASLGAHSSQETQDKTLGKLTSLVERMISITQQLRYFARSGDKEIRRVNLRDTIQGALNSTQPAIQAANVTLDIQQSDKPVNVLAGSVRMEQVLVNLIRNALDAMQENPPEKPRHLLIHLSTEQNQAVLTVEDSGPGISEEAQKMLYEPFYSTKPSGIGMGLGLAISTNIIAELEGSLSAENRPQGGARFIVRVPLLESD</sequence>
<dbReference type="InterPro" id="IPR029151">
    <property type="entry name" value="Sensor-like_sf"/>
</dbReference>
<evidence type="ECO:0000256" key="11">
    <source>
        <dbReference type="ARBA" id="ARBA00022989"/>
    </source>
</evidence>
<proteinExistence type="predicted"/>
<dbReference type="SUPFAM" id="SSF103190">
    <property type="entry name" value="Sensory domain-like"/>
    <property type="match status" value="1"/>
</dbReference>
<keyword evidence="5" id="KW-0597">Phosphoprotein</keyword>
<dbReference type="InterPro" id="IPR036097">
    <property type="entry name" value="HisK_dim/P_sf"/>
</dbReference>
<reference evidence="15 16" key="1">
    <citation type="submission" date="2018-05" db="EMBL/GenBank/DDBJ databases">
        <title>Leucothrix arctica sp. nov., isolated from Arctic seawater.</title>
        <authorList>
            <person name="Choi A."/>
            <person name="Baek K."/>
        </authorList>
    </citation>
    <scope>NUCLEOTIDE SEQUENCE [LARGE SCALE GENOMIC DNA]</scope>
    <source>
        <strain evidence="15 16">JCM 18388</strain>
    </source>
</reference>
<evidence type="ECO:0000256" key="2">
    <source>
        <dbReference type="ARBA" id="ARBA00004651"/>
    </source>
</evidence>
<dbReference type="PROSITE" id="PS50109">
    <property type="entry name" value="HIS_KIN"/>
    <property type="match status" value="1"/>
</dbReference>
<evidence type="ECO:0000256" key="12">
    <source>
        <dbReference type="ARBA" id="ARBA00023012"/>
    </source>
</evidence>
<dbReference type="EC" id="2.7.13.3" evidence="3"/>
<dbReference type="Gene3D" id="3.30.450.20">
    <property type="entry name" value="PAS domain"/>
    <property type="match status" value="2"/>
</dbReference>
<evidence type="ECO:0000256" key="1">
    <source>
        <dbReference type="ARBA" id="ARBA00000085"/>
    </source>
</evidence>
<gene>
    <name evidence="15" type="ORF">DKW60_14500</name>
</gene>
<keyword evidence="8" id="KW-0547">Nucleotide-binding</keyword>
<dbReference type="SMART" id="SM00388">
    <property type="entry name" value="HisKA"/>
    <property type="match status" value="1"/>
</dbReference>
<evidence type="ECO:0000256" key="10">
    <source>
        <dbReference type="ARBA" id="ARBA00022840"/>
    </source>
</evidence>
<dbReference type="InterPro" id="IPR004358">
    <property type="entry name" value="Sig_transdc_His_kin-like_C"/>
</dbReference>
<keyword evidence="11" id="KW-0472">Membrane</keyword>
<evidence type="ECO:0000256" key="3">
    <source>
        <dbReference type="ARBA" id="ARBA00012438"/>
    </source>
</evidence>
<keyword evidence="16" id="KW-1185">Reference proteome</keyword>
<evidence type="ECO:0000256" key="9">
    <source>
        <dbReference type="ARBA" id="ARBA00022777"/>
    </source>
</evidence>
<evidence type="ECO:0000256" key="4">
    <source>
        <dbReference type="ARBA" id="ARBA00022475"/>
    </source>
</evidence>
<dbReference type="RefSeq" id="WP_109838381.1">
    <property type="nucleotide sequence ID" value="NZ_QGKM01000043.1"/>
</dbReference>
<dbReference type="InterPro" id="IPR005467">
    <property type="entry name" value="His_kinase_dom"/>
</dbReference>
<dbReference type="OrthoDB" id="1931120at2"/>
<dbReference type="GO" id="GO:0005886">
    <property type="term" value="C:plasma membrane"/>
    <property type="evidence" value="ECO:0007669"/>
    <property type="project" value="UniProtKB-SubCell"/>
</dbReference>
<evidence type="ECO:0000256" key="8">
    <source>
        <dbReference type="ARBA" id="ARBA00022741"/>
    </source>
</evidence>
<dbReference type="CDD" id="cd00082">
    <property type="entry name" value="HisKA"/>
    <property type="match status" value="1"/>
</dbReference>
<dbReference type="Pfam" id="PF02518">
    <property type="entry name" value="HATPase_c"/>
    <property type="match status" value="1"/>
</dbReference>
<keyword evidence="12" id="KW-0902">Two-component regulatory system</keyword>
<dbReference type="PANTHER" id="PTHR43065">
    <property type="entry name" value="SENSOR HISTIDINE KINASE"/>
    <property type="match status" value="1"/>
</dbReference>
<dbReference type="SUPFAM" id="SSF47384">
    <property type="entry name" value="Homodimeric domain of signal transducing histidine kinase"/>
    <property type="match status" value="1"/>
</dbReference>
<organism evidence="15 16">
    <name type="scientific">Leucothrix pacifica</name>
    <dbReference type="NCBI Taxonomy" id="1247513"/>
    <lineage>
        <taxon>Bacteria</taxon>
        <taxon>Pseudomonadati</taxon>
        <taxon>Pseudomonadota</taxon>
        <taxon>Gammaproteobacteria</taxon>
        <taxon>Thiotrichales</taxon>
        <taxon>Thiotrichaceae</taxon>
        <taxon>Leucothrix</taxon>
    </lineage>
</organism>
<keyword evidence="7" id="KW-0812">Transmembrane</keyword>
<keyword evidence="11" id="KW-1133">Transmembrane helix</keyword>
<dbReference type="SMART" id="SM00387">
    <property type="entry name" value="HATPase_c"/>
    <property type="match status" value="1"/>
</dbReference>
<dbReference type="SUPFAM" id="SSF55874">
    <property type="entry name" value="ATPase domain of HSP90 chaperone/DNA topoisomerase II/histidine kinase"/>
    <property type="match status" value="1"/>
</dbReference>
<keyword evidence="4" id="KW-1003">Cell membrane</keyword>
<comment type="caution">
    <text evidence="15">The sequence shown here is derived from an EMBL/GenBank/DDBJ whole genome shotgun (WGS) entry which is preliminary data.</text>
</comment>
<dbReference type="Gene3D" id="3.30.565.10">
    <property type="entry name" value="Histidine kinase-like ATPase, C-terminal domain"/>
    <property type="match status" value="1"/>
</dbReference>
<dbReference type="Gene3D" id="1.10.287.130">
    <property type="match status" value="1"/>
</dbReference>
<evidence type="ECO:0000256" key="7">
    <source>
        <dbReference type="ARBA" id="ARBA00022692"/>
    </source>
</evidence>
<dbReference type="PIRSF" id="PIRSF036431">
    <property type="entry name" value="STHK_DctB"/>
    <property type="match status" value="1"/>
</dbReference>
<comment type="catalytic activity">
    <reaction evidence="1">
        <text>ATP + protein L-histidine = ADP + protein N-phospho-L-histidine.</text>
        <dbReference type="EC" id="2.7.13.3"/>
    </reaction>
</comment>
<dbReference type="PRINTS" id="PR00344">
    <property type="entry name" value="BCTRLSENSOR"/>
</dbReference>
<dbReference type="InterPro" id="IPR003661">
    <property type="entry name" value="HisK_dim/P_dom"/>
</dbReference>
<name>A0A317CAA7_9GAMM</name>
<feature type="coiled-coil region" evidence="13">
    <location>
        <begin position="313"/>
        <end position="357"/>
    </location>
</feature>
<comment type="subcellular location">
    <subcellularLocation>
        <location evidence="2">Cell membrane</location>
        <topology evidence="2">Multi-pass membrane protein</topology>
    </subcellularLocation>
</comment>